<feature type="region of interest" description="Disordered" evidence="1">
    <location>
        <begin position="228"/>
        <end position="252"/>
    </location>
</feature>
<dbReference type="EMBL" id="JAACJL010000002">
    <property type="protein sequence ID" value="KAF4622176.1"/>
    <property type="molecule type" value="Genomic_DNA"/>
</dbReference>
<protein>
    <recommendedName>
        <fullName evidence="5">Extracellular serine-rich protein</fullName>
    </recommendedName>
</protein>
<dbReference type="InterPro" id="IPR052953">
    <property type="entry name" value="Ser-rich/MCO-related"/>
</dbReference>
<feature type="compositionally biased region" description="Low complexity" evidence="1">
    <location>
        <begin position="228"/>
        <end position="237"/>
    </location>
</feature>
<comment type="caution">
    <text evidence="3">The sequence shown here is derived from an EMBL/GenBank/DDBJ whole genome shotgun (WGS) entry which is preliminary data.</text>
</comment>
<dbReference type="Gene3D" id="2.60.40.420">
    <property type="entry name" value="Cupredoxins - blue copper proteins"/>
    <property type="match status" value="1"/>
</dbReference>
<dbReference type="CDD" id="cd00920">
    <property type="entry name" value="Cupredoxin"/>
    <property type="match status" value="1"/>
</dbReference>
<dbReference type="InterPro" id="IPR008972">
    <property type="entry name" value="Cupredoxin"/>
</dbReference>
<dbReference type="Proteomes" id="UP000521872">
    <property type="component" value="Unassembled WGS sequence"/>
</dbReference>
<dbReference type="PANTHER" id="PTHR34883">
    <property type="entry name" value="SERINE-RICH PROTEIN, PUTATIVE-RELATED-RELATED"/>
    <property type="match status" value="1"/>
</dbReference>
<dbReference type="SUPFAM" id="SSF49503">
    <property type="entry name" value="Cupredoxins"/>
    <property type="match status" value="1"/>
</dbReference>
<reference evidence="3 4" key="1">
    <citation type="submission" date="2019-12" db="EMBL/GenBank/DDBJ databases">
        <authorList>
            <person name="Floudas D."/>
            <person name="Bentzer J."/>
            <person name="Ahren D."/>
            <person name="Johansson T."/>
            <person name="Persson P."/>
            <person name="Tunlid A."/>
        </authorList>
    </citation>
    <scope>NUCLEOTIDE SEQUENCE [LARGE SCALE GENOMIC DNA]</scope>
    <source>
        <strain evidence="3 4">CBS 102.39</strain>
    </source>
</reference>
<gene>
    <name evidence="3" type="ORF">D9613_009644</name>
</gene>
<dbReference type="PANTHER" id="PTHR34883:SF15">
    <property type="entry name" value="EXTRACELLULAR SERINE-RICH PROTEIN"/>
    <property type="match status" value="1"/>
</dbReference>
<evidence type="ECO:0000256" key="2">
    <source>
        <dbReference type="SAM" id="Phobius"/>
    </source>
</evidence>
<accession>A0A8H4R4R1</accession>
<feature type="region of interest" description="Disordered" evidence="1">
    <location>
        <begin position="426"/>
        <end position="459"/>
    </location>
</feature>
<evidence type="ECO:0008006" key="5">
    <source>
        <dbReference type="Google" id="ProtNLM"/>
    </source>
</evidence>
<sequence length="459" mass="48507">MCHSQNALIFISNSSINKARMRMLVAATTIFFVAIAAAQNGNVVAVEVGGVHAAPGFLFNPNVIRGRTGDIISFQFTGVPGNHSVTQSSFDDPCNPLPGGFDSGNVFINSTEATTPIFNLTITDDTKPIYFFCKQLNPTPHCGQGMVGAINPLASENDFDQFQSVAKAVGTLTASVGQGEGGLIGIGAFAAASVPSQAGVTIFTGAPVLHPTSDGVVVTVTVVNKSITSSSTGGDSIPTNSAASNGTSGGRVSHRLGHNTGVAIAVSLTVTLTFIILGAVIIMRRRARPRPNPAPNASGLILPFSDRPSVMRPTYNVPSEKQDSWRTRVANGDGSTKRRRGIEDTVAVVAGSSTLHGTHRPPVPSHLPHMEFQGGQNTIVSERTVAPNHTRYRMHEDAGSVRSMMPVEEEEVIDVPPNYSSIVSRFRRDPEEGSPRVPVPSPAVREDSEEGPWGKLLEL</sequence>
<proteinExistence type="predicted"/>
<keyword evidence="2" id="KW-1133">Transmembrane helix</keyword>
<feature type="region of interest" description="Disordered" evidence="1">
    <location>
        <begin position="315"/>
        <end position="339"/>
    </location>
</feature>
<evidence type="ECO:0000256" key="1">
    <source>
        <dbReference type="SAM" id="MobiDB-lite"/>
    </source>
</evidence>
<dbReference type="AlphaFoldDB" id="A0A8H4R4R1"/>
<evidence type="ECO:0000313" key="3">
    <source>
        <dbReference type="EMBL" id="KAF4622176.1"/>
    </source>
</evidence>
<feature type="transmembrane region" description="Helical" evidence="2">
    <location>
        <begin position="261"/>
        <end position="282"/>
    </location>
</feature>
<keyword evidence="4" id="KW-1185">Reference proteome</keyword>
<name>A0A8H4R4R1_9AGAR</name>
<keyword evidence="2" id="KW-0472">Membrane</keyword>
<keyword evidence="2" id="KW-0812">Transmembrane</keyword>
<evidence type="ECO:0000313" key="4">
    <source>
        <dbReference type="Proteomes" id="UP000521872"/>
    </source>
</evidence>
<organism evidence="3 4">
    <name type="scientific">Agrocybe pediades</name>
    <dbReference type="NCBI Taxonomy" id="84607"/>
    <lineage>
        <taxon>Eukaryota</taxon>
        <taxon>Fungi</taxon>
        <taxon>Dikarya</taxon>
        <taxon>Basidiomycota</taxon>
        <taxon>Agaricomycotina</taxon>
        <taxon>Agaricomycetes</taxon>
        <taxon>Agaricomycetidae</taxon>
        <taxon>Agaricales</taxon>
        <taxon>Agaricineae</taxon>
        <taxon>Strophariaceae</taxon>
        <taxon>Agrocybe</taxon>
    </lineage>
</organism>